<feature type="transmembrane region" description="Helical" evidence="5">
    <location>
        <begin position="71"/>
        <end position="90"/>
    </location>
</feature>
<dbReference type="Proteomes" id="UP001236569">
    <property type="component" value="Unassembled WGS sequence"/>
</dbReference>
<gene>
    <name evidence="7" type="ORF">QM480_15285</name>
</gene>
<evidence type="ECO:0000313" key="7">
    <source>
        <dbReference type="EMBL" id="MDI9865706.1"/>
    </source>
</evidence>
<feature type="transmembrane region" description="Helical" evidence="5">
    <location>
        <begin position="139"/>
        <end position="158"/>
    </location>
</feature>
<feature type="transmembrane region" description="Helical" evidence="5">
    <location>
        <begin position="205"/>
        <end position="225"/>
    </location>
</feature>
<dbReference type="RefSeq" id="WP_283370668.1">
    <property type="nucleotide sequence ID" value="NZ_JASHID010000011.1"/>
</dbReference>
<dbReference type="PROSITE" id="PS50850">
    <property type="entry name" value="MFS"/>
    <property type="match status" value="1"/>
</dbReference>
<feature type="transmembrane region" description="Helical" evidence="5">
    <location>
        <begin position="353"/>
        <end position="372"/>
    </location>
</feature>
<evidence type="ECO:0000256" key="5">
    <source>
        <dbReference type="SAM" id="Phobius"/>
    </source>
</evidence>
<dbReference type="InterPro" id="IPR036259">
    <property type="entry name" value="MFS_trans_sf"/>
</dbReference>
<evidence type="ECO:0000259" key="6">
    <source>
        <dbReference type="PROSITE" id="PS50850"/>
    </source>
</evidence>
<evidence type="ECO:0000256" key="1">
    <source>
        <dbReference type="ARBA" id="ARBA00004141"/>
    </source>
</evidence>
<organism evidence="7 8">
    <name type="scientific">Flectobacillus longus</name>
    <dbReference type="NCBI Taxonomy" id="2984207"/>
    <lineage>
        <taxon>Bacteria</taxon>
        <taxon>Pseudomonadati</taxon>
        <taxon>Bacteroidota</taxon>
        <taxon>Cytophagia</taxon>
        <taxon>Cytophagales</taxon>
        <taxon>Flectobacillaceae</taxon>
        <taxon>Flectobacillus</taxon>
    </lineage>
</organism>
<dbReference type="Pfam" id="PF07690">
    <property type="entry name" value="MFS_1"/>
    <property type="match status" value="1"/>
</dbReference>
<dbReference type="Gene3D" id="1.20.1250.20">
    <property type="entry name" value="MFS general substrate transporter like domains"/>
    <property type="match status" value="1"/>
</dbReference>
<dbReference type="InterPro" id="IPR011701">
    <property type="entry name" value="MFS"/>
</dbReference>
<dbReference type="PROSITE" id="PS00216">
    <property type="entry name" value="SUGAR_TRANSPORT_1"/>
    <property type="match status" value="1"/>
</dbReference>
<feature type="transmembrane region" description="Helical" evidence="5">
    <location>
        <begin position="96"/>
        <end position="118"/>
    </location>
</feature>
<dbReference type="EMBL" id="JASHID010000011">
    <property type="protein sequence ID" value="MDI9865706.1"/>
    <property type="molecule type" value="Genomic_DNA"/>
</dbReference>
<evidence type="ECO:0000256" key="2">
    <source>
        <dbReference type="ARBA" id="ARBA00022692"/>
    </source>
</evidence>
<reference evidence="7 8" key="1">
    <citation type="submission" date="2023-05" db="EMBL/GenBank/DDBJ databases">
        <title>Novel species of genus Flectobacillus isolated from stream in China.</title>
        <authorList>
            <person name="Lu H."/>
        </authorList>
    </citation>
    <scope>NUCLEOTIDE SEQUENCE [LARGE SCALE GENOMIC DNA]</scope>
    <source>
        <strain evidence="7 8">DC10W</strain>
    </source>
</reference>
<feature type="transmembrane region" description="Helical" evidence="5">
    <location>
        <begin position="164"/>
        <end position="184"/>
    </location>
</feature>
<evidence type="ECO:0000313" key="8">
    <source>
        <dbReference type="Proteomes" id="UP001236569"/>
    </source>
</evidence>
<feature type="transmembrane region" description="Helical" evidence="5">
    <location>
        <begin position="231"/>
        <end position="252"/>
    </location>
</feature>
<keyword evidence="2 5" id="KW-0812">Transmembrane</keyword>
<keyword evidence="8" id="KW-1185">Reference proteome</keyword>
<comment type="subcellular location">
    <subcellularLocation>
        <location evidence="1">Membrane</location>
        <topology evidence="1">Multi-pass membrane protein</topology>
    </subcellularLocation>
</comment>
<feature type="transmembrane region" description="Helical" evidence="5">
    <location>
        <begin position="264"/>
        <end position="282"/>
    </location>
</feature>
<feature type="transmembrane region" description="Helical" evidence="5">
    <location>
        <begin position="288"/>
        <end position="314"/>
    </location>
</feature>
<sequence length="378" mass="40483">MKKNVEYTISYALLLITLAVNVSMPLFRVYAHNEGLNNGQTALVLASYIVGMLPCYIFLGGVSDKIGRKKIMIVSVLFSLLSTTVITFYPEVYALIIARLCQGIALGLSMGTGTAYLTEILNLKQEKHAATKAANMASFSTAIGFSGGALTTTLLIIHEFTLVPLSYPILIGLTIIGLLLMLFLPDLPPMGGKVMRLPYFPENSLPVNIGIGVCWAVTGIVIAIIPGQLAAIGLTSYAGFCLVLVNWTGAFLQPFIRNHNPKKSVQIGYLLIPLGFGLVILGCHLSTLFIILIGASIIGMAAYGFSYLGGLAIISNIGGEQRARAIAGFMFVGYIGFGIPAIFLGYLSDALGIVRALVIFEAIIVLIGVYFIPKVKYK</sequence>
<comment type="caution">
    <text evidence="7">The sequence shown here is derived from an EMBL/GenBank/DDBJ whole genome shotgun (WGS) entry which is preliminary data.</text>
</comment>
<feature type="transmembrane region" description="Helical" evidence="5">
    <location>
        <begin position="42"/>
        <end position="59"/>
    </location>
</feature>
<dbReference type="InterPro" id="IPR020846">
    <property type="entry name" value="MFS_dom"/>
</dbReference>
<evidence type="ECO:0000256" key="3">
    <source>
        <dbReference type="ARBA" id="ARBA00022989"/>
    </source>
</evidence>
<dbReference type="InterPro" id="IPR005829">
    <property type="entry name" value="Sugar_transporter_CS"/>
</dbReference>
<feature type="transmembrane region" description="Helical" evidence="5">
    <location>
        <begin position="12"/>
        <end position="30"/>
    </location>
</feature>
<evidence type="ECO:0000256" key="4">
    <source>
        <dbReference type="ARBA" id="ARBA00023136"/>
    </source>
</evidence>
<keyword evidence="3 5" id="KW-1133">Transmembrane helix</keyword>
<name>A0ABT6YRA2_9BACT</name>
<dbReference type="SUPFAM" id="SSF103473">
    <property type="entry name" value="MFS general substrate transporter"/>
    <property type="match status" value="1"/>
</dbReference>
<proteinExistence type="predicted"/>
<feature type="transmembrane region" description="Helical" evidence="5">
    <location>
        <begin position="326"/>
        <end position="347"/>
    </location>
</feature>
<dbReference type="PANTHER" id="PTHR23521:SF3">
    <property type="entry name" value="MFS TRANSPORTER"/>
    <property type="match status" value="1"/>
</dbReference>
<feature type="domain" description="Major facilitator superfamily (MFS) profile" evidence="6">
    <location>
        <begin position="5"/>
        <end position="378"/>
    </location>
</feature>
<dbReference type="PANTHER" id="PTHR23521">
    <property type="entry name" value="TRANSPORTER MFS SUPERFAMILY"/>
    <property type="match status" value="1"/>
</dbReference>
<keyword evidence="4 5" id="KW-0472">Membrane</keyword>
<protein>
    <submittedName>
        <fullName evidence="7">MFS transporter</fullName>
    </submittedName>
</protein>
<accession>A0ABT6YRA2</accession>